<dbReference type="PANTHER" id="PTHR24221:SF646">
    <property type="entry name" value="HAEMOLYSIN SECRETION ATP-BINDING PROTEIN"/>
    <property type="match status" value="1"/>
</dbReference>
<keyword evidence="3" id="KW-0547">Nucleotide-binding</keyword>
<evidence type="ECO:0000256" key="4">
    <source>
        <dbReference type="ARBA" id="ARBA00022840"/>
    </source>
</evidence>
<protein>
    <submittedName>
        <fullName evidence="10">ABC transporter ATP-binding protein/permease</fullName>
    </submittedName>
</protein>
<dbReference type="PROSITE" id="PS50929">
    <property type="entry name" value="ABC_TM1F"/>
    <property type="match status" value="1"/>
</dbReference>
<dbReference type="PANTHER" id="PTHR24221">
    <property type="entry name" value="ATP-BINDING CASSETTE SUB-FAMILY B"/>
    <property type="match status" value="1"/>
</dbReference>
<proteinExistence type="predicted"/>
<dbReference type="Pfam" id="PF00005">
    <property type="entry name" value="ABC_tran"/>
    <property type="match status" value="1"/>
</dbReference>
<dbReference type="InterPro" id="IPR036640">
    <property type="entry name" value="ABC1_TM_sf"/>
</dbReference>
<gene>
    <name evidence="10" type="ORF">LZC94_08760</name>
</gene>
<dbReference type="InterPro" id="IPR011527">
    <property type="entry name" value="ABC1_TM_dom"/>
</dbReference>
<evidence type="ECO:0000256" key="6">
    <source>
        <dbReference type="ARBA" id="ARBA00023136"/>
    </source>
</evidence>
<sequence length="579" mass="63434">MASAVLPLGIAYVGKRIVDAVVARDSGGAWRWVAAELLLVAALTGATQALSLVRRIVGARLGLDINVAILEKATALELRYFEDSEFYDRLNKARREASSRPLSVIARSFQILQSIVSLLGYAALLLRFSGWAVAALLLAAIPATVAEMRFSSQAFRLRNWRSPESRKLLYLEHVLSNDEHAKEVKLFGLGEHLLARYRDIGELFYREDSALAVRAAKWAYALSLLATLTFYGCYATMALSAARGALSLGDLTLGMVAFRQGQQAFQSLLGAFGGMVEDNLYMSNLFGYLAVTPPSAQARAAEPALADAPAPAALANAANAALAPALKSPPGIRFEDVGFRYPGRDEWALRHIDVFIPQGESLAIVGQNGAGKTTFIKLLTRLYEPTEGRIWLDGRDLRDWDEALLRRRIGVVFQDFAQYQFTARENVGLGSVDDLGDTAQIGRAISKGGAEEVVSALKEGLETPLGRWFRDGVELSGGQWQKIALSRAFMREGADILVLDEPTAALDAVAEHAVFERFRELTRDKTSILISHRFPTVRMADRILVIEHGRVVEQGTHASLVEQNGRYAHLFALQAQGYL</sequence>
<keyword evidence="4 10" id="KW-0067">ATP-binding</keyword>
<feature type="transmembrane region" description="Helical" evidence="7">
    <location>
        <begin position="130"/>
        <end position="150"/>
    </location>
</feature>
<dbReference type="SUPFAM" id="SSF90123">
    <property type="entry name" value="ABC transporter transmembrane region"/>
    <property type="match status" value="1"/>
</dbReference>
<keyword evidence="5 7" id="KW-1133">Transmembrane helix</keyword>
<dbReference type="SMART" id="SM00382">
    <property type="entry name" value="AAA"/>
    <property type="match status" value="1"/>
</dbReference>
<keyword evidence="2 7" id="KW-0812">Transmembrane</keyword>
<evidence type="ECO:0000313" key="11">
    <source>
        <dbReference type="Proteomes" id="UP001370348"/>
    </source>
</evidence>
<name>A0ABZ2M2C1_9BACT</name>
<evidence type="ECO:0000256" key="7">
    <source>
        <dbReference type="SAM" id="Phobius"/>
    </source>
</evidence>
<evidence type="ECO:0000256" key="3">
    <source>
        <dbReference type="ARBA" id="ARBA00022741"/>
    </source>
</evidence>
<feature type="domain" description="ABC transporter" evidence="8">
    <location>
        <begin position="332"/>
        <end position="573"/>
    </location>
</feature>
<evidence type="ECO:0000256" key="5">
    <source>
        <dbReference type="ARBA" id="ARBA00022989"/>
    </source>
</evidence>
<evidence type="ECO:0000259" key="8">
    <source>
        <dbReference type="PROSITE" id="PS50893"/>
    </source>
</evidence>
<evidence type="ECO:0000313" key="10">
    <source>
        <dbReference type="EMBL" id="WXB17359.1"/>
    </source>
</evidence>
<dbReference type="InterPro" id="IPR003593">
    <property type="entry name" value="AAA+_ATPase"/>
</dbReference>
<dbReference type="InterPro" id="IPR027417">
    <property type="entry name" value="P-loop_NTPase"/>
</dbReference>
<dbReference type="InterPro" id="IPR003439">
    <property type="entry name" value="ABC_transporter-like_ATP-bd"/>
</dbReference>
<dbReference type="PROSITE" id="PS50893">
    <property type="entry name" value="ABC_TRANSPORTER_2"/>
    <property type="match status" value="1"/>
</dbReference>
<organism evidence="10 11">
    <name type="scientific">Pendulispora albinea</name>
    <dbReference type="NCBI Taxonomy" id="2741071"/>
    <lineage>
        <taxon>Bacteria</taxon>
        <taxon>Pseudomonadati</taxon>
        <taxon>Myxococcota</taxon>
        <taxon>Myxococcia</taxon>
        <taxon>Myxococcales</taxon>
        <taxon>Sorangiineae</taxon>
        <taxon>Pendulisporaceae</taxon>
        <taxon>Pendulispora</taxon>
    </lineage>
</organism>
<evidence type="ECO:0000256" key="1">
    <source>
        <dbReference type="ARBA" id="ARBA00004651"/>
    </source>
</evidence>
<dbReference type="GO" id="GO:0005524">
    <property type="term" value="F:ATP binding"/>
    <property type="evidence" value="ECO:0007669"/>
    <property type="project" value="UniProtKB-KW"/>
</dbReference>
<dbReference type="InterPro" id="IPR039421">
    <property type="entry name" value="Type_1_exporter"/>
</dbReference>
<evidence type="ECO:0000259" key="9">
    <source>
        <dbReference type="PROSITE" id="PS50929"/>
    </source>
</evidence>
<feature type="domain" description="ABC transmembrane type-1" evidence="9">
    <location>
        <begin position="1"/>
        <end position="277"/>
    </location>
</feature>
<evidence type="ECO:0000256" key="2">
    <source>
        <dbReference type="ARBA" id="ARBA00022692"/>
    </source>
</evidence>
<dbReference type="SUPFAM" id="SSF52540">
    <property type="entry name" value="P-loop containing nucleoside triphosphate hydrolases"/>
    <property type="match status" value="1"/>
</dbReference>
<dbReference type="InterPro" id="IPR017871">
    <property type="entry name" value="ABC_transporter-like_CS"/>
</dbReference>
<feature type="transmembrane region" description="Helical" evidence="7">
    <location>
        <begin position="218"/>
        <end position="237"/>
    </location>
</feature>
<dbReference type="EMBL" id="CP089984">
    <property type="protein sequence ID" value="WXB17359.1"/>
    <property type="molecule type" value="Genomic_DNA"/>
</dbReference>
<comment type="subcellular location">
    <subcellularLocation>
        <location evidence="1">Cell membrane</location>
        <topology evidence="1">Multi-pass membrane protein</topology>
    </subcellularLocation>
</comment>
<keyword evidence="11" id="KW-1185">Reference proteome</keyword>
<dbReference type="Gene3D" id="3.40.50.300">
    <property type="entry name" value="P-loop containing nucleotide triphosphate hydrolases"/>
    <property type="match status" value="1"/>
</dbReference>
<reference evidence="10 11" key="1">
    <citation type="submission" date="2021-12" db="EMBL/GenBank/DDBJ databases">
        <title>Discovery of the Pendulisporaceae a myxobacterial family with distinct sporulation behavior and unique specialized metabolism.</title>
        <authorList>
            <person name="Garcia R."/>
            <person name="Popoff A."/>
            <person name="Bader C.D."/>
            <person name="Loehr J."/>
            <person name="Walesch S."/>
            <person name="Walt C."/>
            <person name="Boldt J."/>
            <person name="Bunk B."/>
            <person name="Haeckl F.J.F.P.J."/>
            <person name="Gunesch A.P."/>
            <person name="Birkelbach J."/>
            <person name="Nuebel U."/>
            <person name="Pietschmann T."/>
            <person name="Bach T."/>
            <person name="Mueller R."/>
        </authorList>
    </citation>
    <scope>NUCLEOTIDE SEQUENCE [LARGE SCALE GENOMIC DNA]</scope>
    <source>
        <strain evidence="10 11">MSr11954</strain>
    </source>
</reference>
<accession>A0ABZ2M2C1</accession>
<keyword evidence="6 7" id="KW-0472">Membrane</keyword>
<dbReference type="Proteomes" id="UP001370348">
    <property type="component" value="Chromosome"/>
</dbReference>
<dbReference type="RefSeq" id="WP_394826990.1">
    <property type="nucleotide sequence ID" value="NZ_CP089984.1"/>
</dbReference>
<dbReference type="Gene3D" id="1.20.1560.10">
    <property type="entry name" value="ABC transporter type 1, transmembrane domain"/>
    <property type="match status" value="1"/>
</dbReference>
<dbReference type="PROSITE" id="PS00211">
    <property type="entry name" value="ABC_TRANSPORTER_1"/>
    <property type="match status" value="1"/>
</dbReference>